<evidence type="ECO:0000313" key="3">
    <source>
        <dbReference type="Proteomes" id="UP000234681"/>
    </source>
</evidence>
<evidence type="ECO:0000256" key="1">
    <source>
        <dbReference type="SAM" id="SignalP"/>
    </source>
</evidence>
<organism evidence="2 3">
    <name type="scientific">Rattus norvegicus</name>
    <name type="common">Rat</name>
    <dbReference type="NCBI Taxonomy" id="10116"/>
    <lineage>
        <taxon>Eukaryota</taxon>
        <taxon>Metazoa</taxon>
        <taxon>Chordata</taxon>
        <taxon>Craniata</taxon>
        <taxon>Vertebrata</taxon>
        <taxon>Euteleostomi</taxon>
        <taxon>Mammalia</taxon>
        <taxon>Eutheria</taxon>
        <taxon>Euarchontoglires</taxon>
        <taxon>Glires</taxon>
        <taxon>Rodentia</taxon>
        <taxon>Myomorpha</taxon>
        <taxon>Muroidea</taxon>
        <taxon>Muridae</taxon>
        <taxon>Murinae</taxon>
        <taxon>Rattus</taxon>
    </lineage>
</organism>
<accession>A6HVR2</accession>
<evidence type="ECO:0000313" key="2">
    <source>
        <dbReference type="EMBL" id="EDL82196.1"/>
    </source>
</evidence>
<proteinExistence type="predicted"/>
<keyword evidence="1" id="KW-0732">Signal</keyword>
<gene>
    <name evidence="2" type="ORF">rCG_28740</name>
</gene>
<sequence>MSAVTCLLCSYLYEFARTQTCGTVSRNDDGLSEYKMKSYEHMAKIRIAREAPSECNCPAGKMDLI</sequence>
<protein>
    <submittedName>
        <fullName evidence="2">RCG28740, isoform CRA_a</fullName>
    </submittedName>
</protein>
<dbReference type="EMBL" id="CH473952">
    <property type="protein sequence ID" value="EDL82196.1"/>
    <property type="molecule type" value="Genomic_DNA"/>
</dbReference>
<reference evidence="3" key="1">
    <citation type="submission" date="2005-09" db="EMBL/GenBank/DDBJ databases">
        <authorList>
            <person name="Mural R.J."/>
            <person name="Li P.W."/>
            <person name="Adams M.D."/>
            <person name="Amanatides P.G."/>
            <person name="Baden-Tillson H."/>
            <person name="Barnstead M."/>
            <person name="Chin S.H."/>
            <person name="Dew I."/>
            <person name="Evans C.A."/>
            <person name="Ferriera S."/>
            <person name="Flanigan M."/>
            <person name="Fosler C."/>
            <person name="Glodek A."/>
            <person name="Gu Z."/>
            <person name="Holt R.A."/>
            <person name="Jennings D."/>
            <person name="Kraft C.L."/>
            <person name="Lu F."/>
            <person name="Nguyen T."/>
            <person name="Nusskern D.R."/>
            <person name="Pfannkoch C.M."/>
            <person name="Sitter C."/>
            <person name="Sutton G.G."/>
            <person name="Venter J.C."/>
            <person name="Wang Z."/>
            <person name="Woodage T."/>
            <person name="Zheng X.H."/>
            <person name="Zhong F."/>
        </authorList>
    </citation>
    <scope>NUCLEOTIDE SEQUENCE [LARGE SCALE GENOMIC DNA]</scope>
    <source>
        <strain>BN</strain>
        <strain evidence="3">Sprague-Dawley</strain>
    </source>
</reference>
<dbReference type="Proteomes" id="UP000234681">
    <property type="component" value="Chromosome 2"/>
</dbReference>
<dbReference type="AlphaFoldDB" id="A6HVR2"/>
<feature type="signal peptide" evidence="1">
    <location>
        <begin position="1"/>
        <end position="18"/>
    </location>
</feature>
<feature type="chain" id="PRO_5039922465" evidence="1">
    <location>
        <begin position="19"/>
        <end position="65"/>
    </location>
</feature>
<name>A6HVR2_RAT</name>